<protein>
    <recommendedName>
        <fullName evidence="1">PKD domain-containing protein</fullName>
    </recommendedName>
</protein>
<name>A0ABY2D349_9GAMM</name>
<feature type="domain" description="PKD" evidence="1">
    <location>
        <begin position="13"/>
        <end position="60"/>
    </location>
</feature>
<gene>
    <name evidence="2" type="ORF">E0702_16480</name>
</gene>
<dbReference type="InterPro" id="IPR000601">
    <property type="entry name" value="PKD_dom"/>
</dbReference>
<dbReference type="InterPro" id="IPR025667">
    <property type="entry name" value="SprB_repeat"/>
</dbReference>
<dbReference type="Pfam" id="PF13573">
    <property type="entry name" value="SprB"/>
    <property type="match status" value="2"/>
</dbReference>
<evidence type="ECO:0000313" key="2">
    <source>
        <dbReference type="EMBL" id="TDA89918.1"/>
    </source>
</evidence>
<dbReference type="Proteomes" id="UP000294823">
    <property type="component" value="Unassembled WGS sequence"/>
</dbReference>
<proteinExistence type="predicted"/>
<dbReference type="EMBL" id="SLTR01000226">
    <property type="protein sequence ID" value="TDA89918.1"/>
    <property type="molecule type" value="Genomic_DNA"/>
</dbReference>
<feature type="non-terminal residue" evidence="2">
    <location>
        <position position="102"/>
    </location>
</feature>
<sequence length="102" mass="10099">GAIDITVVGGVGPYNYSWTTSDGSGLVAADEDQTGLTAGAYAVTITDANGATTTGSYEITEPSALTLSEAITNVGIAGQSTGAIDITVVGGVGPYNYSWTTS</sequence>
<feature type="non-terminal residue" evidence="2">
    <location>
        <position position="1"/>
    </location>
</feature>
<accession>A0ABY2D349</accession>
<dbReference type="PROSITE" id="PS50093">
    <property type="entry name" value="PKD"/>
    <property type="match status" value="1"/>
</dbReference>
<organism evidence="2 3">
    <name type="scientific">Halomonas marinisediminis</name>
    <dbReference type="NCBI Taxonomy" id="2546095"/>
    <lineage>
        <taxon>Bacteria</taxon>
        <taxon>Pseudomonadati</taxon>
        <taxon>Pseudomonadota</taxon>
        <taxon>Gammaproteobacteria</taxon>
        <taxon>Oceanospirillales</taxon>
        <taxon>Halomonadaceae</taxon>
        <taxon>Halomonas</taxon>
    </lineage>
</organism>
<evidence type="ECO:0000259" key="1">
    <source>
        <dbReference type="PROSITE" id="PS50093"/>
    </source>
</evidence>
<comment type="caution">
    <text evidence="2">The sequence shown here is derived from an EMBL/GenBank/DDBJ whole genome shotgun (WGS) entry which is preliminary data.</text>
</comment>
<dbReference type="Gene3D" id="2.60.40.740">
    <property type="match status" value="1"/>
</dbReference>
<keyword evidence="3" id="KW-1185">Reference proteome</keyword>
<evidence type="ECO:0000313" key="3">
    <source>
        <dbReference type="Proteomes" id="UP000294823"/>
    </source>
</evidence>
<reference evidence="2 3" key="1">
    <citation type="submission" date="2019-03" db="EMBL/GenBank/DDBJ databases">
        <title>Halomonas marinisediminis sp. nov., a moderately halophilic bacterium isolated from the Bohai Gulf.</title>
        <authorList>
            <person name="Ji X."/>
        </authorList>
    </citation>
    <scope>NUCLEOTIDE SEQUENCE [LARGE SCALE GENOMIC DNA]</scope>
    <source>
        <strain evidence="2 3">204</strain>
    </source>
</reference>